<sequence>LLSSMRIVIRIQKEKSKMKLFLVILVVVSRTYAEEEWRPKNAAEVNVIRQECLKDFPLSEEELQKVKNFEYSDEEPARKVLLCTVKKLGVFCERDGYNVDRVTKQFKMDLDEAEALSIVEGCMDKNLEGSSADVWAYRGHECVVASKIGERVKAYFLKNGEKPKK</sequence>
<dbReference type="Gene3D" id="1.10.238.20">
    <property type="entry name" value="Pheromone/general odorant binding protein domain"/>
    <property type="match status" value="1"/>
</dbReference>
<reference evidence="6" key="1">
    <citation type="submission" date="2015-06" db="EMBL/GenBank/DDBJ databases">
        <authorList>
            <person name="Hoefler B.C."/>
            <person name="Straight P.D."/>
        </authorList>
    </citation>
    <scope>NUCLEOTIDE SEQUENCE</scope>
</reference>
<dbReference type="InterPro" id="IPR006170">
    <property type="entry name" value="PBP/GOBP"/>
</dbReference>
<dbReference type="OrthoDB" id="8194670at2759"/>
<keyword evidence="4 5" id="KW-0732">Signal</keyword>
<gene>
    <name evidence="6" type="primary">Obp99a_0</name>
    <name evidence="6" type="ORF">c0_g1_i1</name>
</gene>
<evidence type="ECO:0000256" key="4">
    <source>
        <dbReference type="ARBA" id="ARBA00022729"/>
    </source>
</evidence>
<protein>
    <submittedName>
        <fullName evidence="6">General odorant-binding protein 99a</fullName>
    </submittedName>
</protein>
<feature type="signal peptide" evidence="5">
    <location>
        <begin position="1"/>
        <end position="33"/>
    </location>
</feature>
<evidence type="ECO:0000256" key="2">
    <source>
        <dbReference type="ARBA" id="ARBA00008098"/>
    </source>
</evidence>
<dbReference type="GO" id="GO:0007608">
    <property type="term" value="P:sensory perception of smell"/>
    <property type="evidence" value="ECO:0007669"/>
    <property type="project" value="TreeGrafter"/>
</dbReference>
<proteinExistence type="inferred from homology"/>
<comment type="subcellular location">
    <subcellularLocation>
        <location evidence="1">Secreted</location>
    </subcellularLocation>
</comment>
<dbReference type="InterPro" id="IPR036728">
    <property type="entry name" value="PBP_GOBP_sf"/>
</dbReference>
<keyword evidence="3" id="KW-0964">Secreted</keyword>
<dbReference type="PANTHER" id="PTHR11857">
    <property type="entry name" value="ODORANT BINDING PROTEIN-RELATED"/>
    <property type="match status" value="1"/>
</dbReference>
<organism evidence="6">
    <name type="scientific">Bactrocera latifrons</name>
    <name type="common">Malaysian fruit fly</name>
    <name type="synonym">Chaetodacus latifrons</name>
    <dbReference type="NCBI Taxonomy" id="174628"/>
    <lineage>
        <taxon>Eukaryota</taxon>
        <taxon>Metazoa</taxon>
        <taxon>Ecdysozoa</taxon>
        <taxon>Arthropoda</taxon>
        <taxon>Hexapoda</taxon>
        <taxon>Insecta</taxon>
        <taxon>Pterygota</taxon>
        <taxon>Neoptera</taxon>
        <taxon>Endopterygota</taxon>
        <taxon>Diptera</taxon>
        <taxon>Brachycera</taxon>
        <taxon>Muscomorpha</taxon>
        <taxon>Tephritoidea</taxon>
        <taxon>Tephritidae</taxon>
        <taxon>Bactrocera</taxon>
        <taxon>Bactrocera</taxon>
    </lineage>
</organism>
<comment type="similarity">
    <text evidence="2">Belongs to the PBP/GOBP family.</text>
</comment>
<name>A0A0K8VE69_BACLA</name>
<feature type="chain" id="PRO_5005522005" evidence="5">
    <location>
        <begin position="34"/>
        <end position="165"/>
    </location>
</feature>
<dbReference type="SUPFAM" id="SSF47565">
    <property type="entry name" value="Insect pheromone/odorant-binding proteins"/>
    <property type="match status" value="1"/>
</dbReference>
<dbReference type="SMART" id="SM00708">
    <property type="entry name" value="PhBP"/>
    <property type="match status" value="1"/>
</dbReference>
<dbReference type="AlphaFoldDB" id="A0A0K8VE69"/>
<dbReference type="GO" id="GO:0005615">
    <property type="term" value="C:extracellular space"/>
    <property type="evidence" value="ECO:0007669"/>
    <property type="project" value="TreeGrafter"/>
</dbReference>
<dbReference type="PANTHER" id="PTHR11857:SF43">
    <property type="entry name" value="GEO07291P1-RELATED"/>
    <property type="match status" value="1"/>
</dbReference>
<dbReference type="GO" id="GO:0005549">
    <property type="term" value="F:odorant binding"/>
    <property type="evidence" value="ECO:0007669"/>
    <property type="project" value="InterPro"/>
</dbReference>
<evidence type="ECO:0000256" key="5">
    <source>
        <dbReference type="SAM" id="SignalP"/>
    </source>
</evidence>
<dbReference type="Pfam" id="PF01395">
    <property type="entry name" value="PBP_GOBP"/>
    <property type="match status" value="1"/>
</dbReference>
<dbReference type="EMBL" id="GDHF01015489">
    <property type="protein sequence ID" value="JAI36825.1"/>
    <property type="molecule type" value="Transcribed_RNA"/>
</dbReference>
<feature type="non-terminal residue" evidence="6">
    <location>
        <position position="1"/>
    </location>
</feature>
<evidence type="ECO:0000256" key="1">
    <source>
        <dbReference type="ARBA" id="ARBA00004613"/>
    </source>
</evidence>
<dbReference type="CDD" id="cd23992">
    <property type="entry name" value="PBP_GOBP"/>
    <property type="match status" value="1"/>
</dbReference>
<evidence type="ECO:0000313" key="6">
    <source>
        <dbReference type="EMBL" id="JAI36825.1"/>
    </source>
</evidence>
<evidence type="ECO:0000256" key="3">
    <source>
        <dbReference type="ARBA" id="ARBA00022525"/>
    </source>
</evidence>
<accession>A0A0K8VE69</accession>